<organism evidence="2 3">
    <name type="scientific">Marinobacter adhaerens</name>
    <dbReference type="NCBI Taxonomy" id="1033846"/>
    <lineage>
        <taxon>Bacteria</taxon>
        <taxon>Pseudomonadati</taxon>
        <taxon>Pseudomonadota</taxon>
        <taxon>Gammaproteobacteria</taxon>
        <taxon>Pseudomonadales</taxon>
        <taxon>Marinobacteraceae</taxon>
        <taxon>Marinobacter</taxon>
    </lineage>
</organism>
<comment type="caution">
    <text evidence="2">The sequence shown here is derived from an EMBL/GenBank/DDBJ whole genome shotgun (WGS) entry which is preliminary data.</text>
</comment>
<dbReference type="Gene3D" id="2.60.120.10">
    <property type="entry name" value="Jelly Rolls"/>
    <property type="match status" value="1"/>
</dbReference>
<proteinExistence type="predicted"/>
<feature type="domain" description="Sugar 3,4-ketoisomerase QdtA cupin" evidence="1">
    <location>
        <begin position="9"/>
        <end position="135"/>
    </location>
</feature>
<dbReference type="InterPro" id="IPR014710">
    <property type="entry name" value="RmlC-like_jellyroll"/>
</dbReference>
<sequence>MSDATGGLVRWVELPSLGDERGELVAIEAGKSVPFPIKRVYYMFGCGVSVSRGYHAHRALQQVAICVAGSCIIRLDDGREKADVILDSPHRGLLIGGMVWREMHEFSPDCVLLVLADQHYDELDYIRSYDEFLEVLNAKN</sequence>
<evidence type="ECO:0000313" key="2">
    <source>
        <dbReference type="EMBL" id="MTJ00725.1"/>
    </source>
</evidence>
<name>A0A844I4K0_9GAMM</name>
<reference evidence="2 3" key="1">
    <citation type="submission" date="2019-06" db="EMBL/GenBank/DDBJ databases">
        <title>Enrichment of Autotrophic Halophilic Microorganisms from Red Sea Brine Pool Using Microbial Electrosynthesis System.</title>
        <authorList>
            <person name="Alqahtani M.F."/>
            <person name="Bajracharya S."/>
            <person name="Katuri K.P."/>
            <person name="Ali M."/>
            <person name="Saikaly P.E."/>
        </authorList>
    </citation>
    <scope>NUCLEOTIDE SEQUENCE [LARGE SCALE GENOMIC DNA]</scope>
    <source>
        <strain evidence="2">MES15</strain>
    </source>
</reference>
<dbReference type="Pfam" id="PF05523">
    <property type="entry name" value="FdtA"/>
    <property type="match status" value="1"/>
</dbReference>
<accession>A0A844I4K0</accession>
<dbReference type="AlphaFoldDB" id="A0A844I4K0"/>
<dbReference type="CDD" id="cd20292">
    <property type="entry name" value="cupin_QdtA-like"/>
    <property type="match status" value="1"/>
</dbReference>
<gene>
    <name evidence="2" type="ORF">FH752_19145</name>
</gene>
<dbReference type="InterPro" id="IPR011051">
    <property type="entry name" value="RmlC_Cupin_sf"/>
</dbReference>
<dbReference type="EMBL" id="VENC01000029">
    <property type="protein sequence ID" value="MTJ00725.1"/>
    <property type="molecule type" value="Genomic_DNA"/>
</dbReference>
<dbReference type="SUPFAM" id="SSF51182">
    <property type="entry name" value="RmlC-like cupins"/>
    <property type="match status" value="1"/>
</dbReference>
<evidence type="ECO:0000313" key="3">
    <source>
        <dbReference type="Proteomes" id="UP000431462"/>
    </source>
</evidence>
<dbReference type="Proteomes" id="UP000431462">
    <property type="component" value="Unassembled WGS sequence"/>
</dbReference>
<dbReference type="InterPro" id="IPR008894">
    <property type="entry name" value="QdtA_cupin_dom"/>
</dbReference>
<evidence type="ECO:0000259" key="1">
    <source>
        <dbReference type="Pfam" id="PF05523"/>
    </source>
</evidence>
<protein>
    <submittedName>
        <fullName evidence="2">WxcM-like domain-containing protein</fullName>
    </submittedName>
</protein>